<organism evidence="2 3">
    <name type="scientific">Emiliania huxleyi (strain CCMP1516)</name>
    <dbReference type="NCBI Taxonomy" id="280463"/>
    <lineage>
        <taxon>Eukaryota</taxon>
        <taxon>Haptista</taxon>
        <taxon>Haptophyta</taxon>
        <taxon>Prymnesiophyceae</taxon>
        <taxon>Isochrysidales</taxon>
        <taxon>Noelaerhabdaceae</taxon>
        <taxon>Emiliania</taxon>
    </lineage>
</organism>
<accession>A0A0D3K2B6</accession>
<proteinExistence type="predicted"/>
<evidence type="ECO:0000313" key="2">
    <source>
        <dbReference type="EnsemblProtists" id="EOD29901"/>
    </source>
</evidence>
<evidence type="ECO:0000313" key="3">
    <source>
        <dbReference type="Proteomes" id="UP000013827"/>
    </source>
</evidence>
<dbReference type="HOGENOM" id="CLU_019673_1_0_1"/>
<feature type="region of interest" description="Disordered" evidence="1">
    <location>
        <begin position="389"/>
        <end position="408"/>
    </location>
</feature>
<protein>
    <submittedName>
        <fullName evidence="2">Uncharacterized protein</fullName>
    </submittedName>
</protein>
<dbReference type="AlphaFoldDB" id="A0A0D3K2B6"/>
<keyword evidence="3" id="KW-1185">Reference proteome</keyword>
<dbReference type="GeneID" id="17275174"/>
<evidence type="ECO:0000256" key="1">
    <source>
        <dbReference type="SAM" id="MobiDB-lite"/>
    </source>
</evidence>
<reference evidence="3" key="1">
    <citation type="journal article" date="2013" name="Nature">
        <title>Pan genome of the phytoplankton Emiliania underpins its global distribution.</title>
        <authorList>
            <person name="Read B.A."/>
            <person name="Kegel J."/>
            <person name="Klute M.J."/>
            <person name="Kuo A."/>
            <person name="Lefebvre S.C."/>
            <person name="Maumus F."/>
            <person name="Mayer C."/>
            <person name="Miller J."/>
            <person name="Monier A."/>
            <person name="Salamov A."/>
            <person name="Young J."/>
            <person name="Aguilar M."/>
            <person name="Claverie J.M."/>
            <person name="Frickenhaus S."/>
            <person name="Gonzalez K."/>
            <person name="Herman E.K."/>
            <person name="Lin Y.C."/>
            <person name="Napier J."/>
            <person name="Ogata H."/>
            <person name="Sarno A.F."/>
            <person name="Shmutz J."/>
            <person name="Schroeder D."/>
            <person name="de Vargas C."/>
            <person name="Verret F."/>
            <person name="von Dassow P."/>
            <person name="Valentin K."/>
            <person name="Van de Peer Y."/>
            <person name="Wheeler G."/>
            <person name="Dacks J.B."/>
            <person name="Delwiche C.F."/>
            <person name="Dyhrman S.T."/>
            <person name="Glockner G."/>
            <person name="John U."/>
            <person name="Richards T."/>
            <person name="Worden A.Z."/>
            <person name="Zhang X."/>
            <person name="Grigoriev I.V."/>
            <person name="Allen A.E."/>
            <person name="Bidle K."/>
            <person name="Borodovsky M."/>
            <person name="Bowler C."/>
            <person name="Brownlee C."/>
            <person name="Cock J.M."/>
            <person name="Elias M."/>
            <person name="Gladyshev V.N."/>
            <person name="Groth M."/>
            <person name="Guda C."/>
            <person name="Hadaegh A."/>
            <person name="Iglesias-Rodriguez M.D."/>
            <person name="Jenkins J."/>
            <person name="Jones B.M."/>
            <person name="Lawson T."/>
            <person name="Leese F."/>
            <person name="Lindquist E."/>
            <person name="Lobanov A."/>
            <person name="Lomsadze A."/>
            <person name="Malik S.B."/>
            <person name="Marsh M.E."/>
            <person name="Mackinder L."/>
            <person name="Mock T."/>
            <person name="Mueller-Roeber B."/>
            <person name="Pagarete A."/>
            <person name="Parker M."/>
            <person name="Probert I."/>
            <person name="Quesneville H."/>
            <person name="Raines C."/>
            <person name="Rensing S.A."/>
            <person name="Riano-Pachon D.M."/>
            <person name="Richier S."/>
            <person name="Rokitta S."/>
            <person name="Shiraiwa Y."/>
            <person name="Soanes D.M."/>
            <person name="van der Giezen M."/>
            <person name="Wahlund T.M."/>
            <person name="Williams B."/>
            <person name="Wilson W."/>
            <person name="Wolfe G."/>
            <person name="Wurch L.L."/>
        </authorList>
    </citation>
    <scope>NUCLEOTIDE SEQUENCE</scope>
</reference>
<dbReference type="eggNOG" id="ENOG502T06M">
    <property type="taxonomic scope" value="Eukaryota"/>
</dbReference>
<sequence length="468" mass="50060">MPDLTAAELSIPAEQHPDPAKPLVIPVDSTVVGSTLRFIPWSVVGNPAFLNLPPPPPGMQPSWVQIPQWVAISALLPFSEPEPAVATYFDRLSVLRLAVLAAAWRRILGALSDLGVFGTVHVDEDTFRTVCVQALHSRQIPVPELYLQWGDLGYSEAIVPLGPVPSAEAKAVDFLQYATVGALCDPAADVPFAALSDMTRCLGPVFTAAARVDPMGSTVVGAASLAAAAGHITPRASDGHPALLARHVLSMLKTTRSSFPACLRTNSFQNYSAEVETRAEYVGGTTVARDRVAEQRCSRAIAAKAPTLDSLLRALPRPTPPSVVYEAYRQLVSLYFPTDRRPMDLLLTDLDAQLHARLPTYQHALTNGKPFASILAGLRKLHESLEPSRKAPVVTSTGDSEDSALGKFDRVPAGLPDNSLREAIHSAPFQDAVRKIGSIDLSTPNGPASYTDPRGFVPVSIGAHYIGD</sequence>
<name>A0A0D3K2B6_EMIH1</name>
<reference evidence="2" key="2">
    <citation type="submission" date="2024-10" db="UniProtKB">
        <authorList>
            <consortium name="EnsemblProtists"/>
        </authorList>
    </citation>
    <scope>IDENTIFICATION</scope>
</reference>
<dbReference type="RefSeq" id="XP_005782330.1">
    <property type="nucleotide sequence ID" value="XM_005782273.1"/>
</dbReference>
<dbReference type="PaxDb" id="2903-EOD29901"/>
<dbReference type="KEGG" id="ehx:EMIHUDRAFT_113463"/>
<dbReference type="EnsemblProtists" id="EOD29901">
    <property type="protein sequence ID" value="EOD29901"/>
    <property type="gene ID" value="EMIHUDRAFT_113463"/>
</dbReference>
<dbReference type="Proteomes" id="UP000013827">
    <property type="component" value="Unassembled WGS sequence"/>
</dbReference>